<dbReference type="PANTHER" id="PTHR31221:SF193">
    <property type="entry name" value="WRKY TRANSCRIPTION FACTOR PROTEIN 1-RELATED"/>
    <property type="match status" value="1"/>
</dbReference>
<evidence type="ECO:0000256" key="5">
    <source>
        <dbReference type="ARBA" id="ARBA00023163"/>
    </source>
</evidence>
<sequence length="624" mass="66449">APTMDTSLPAVRANSTRGGIGGVPCATPSQLNPLQALAHLVNPLGATHDSPVLLPLLQQVEASPTTGIHQLCPPLFQSQSQPARLPLPIPVRTEAAAVPETNRGIKREYEARIGNGKQSVANSDGWQWRKYGEKLVKGSQHPWSYYKCSHPGCTAKKKVWRSKDDGAVLTTEYKGEHCHAAPLTCKPSRFKPKPKAEPVAAAFQRGQVPEASALSQFPSGMLGMPALGMQTICGGGMLPIPDTLQSDFPAVTHAAASMAVEPEDDTDASDPEPAMVLRAAPQDARAAHAAAAAFRSMREAQDSPSKRLDMLAAYAEEAQREYLSHSNSPDLGPSSKRQRTEGSASRNRLIGDEDEDPSVVSGVQHLVDGSDLDDGFRWRKYGEKKVKGNEFPRAYYKCTQPGCPVRKHVERHPTEEAKFIVTYEGQHTHAAPDAYRRRGMKDGEGYELGDAREDSSQPMSPRFGAPGTQPAPPLPLPGPQPGAAADATQQAQQQGNELQPAMLQHAVVTNAMPMLPYNALTSEALASLGLSVDALQGMETLGALNGNLADLATLLRQHTQADMAIAAQAQAMEAGWDPLACLITPRPNVSPAGLPFGHTGPSGGTGKQGKPAAQARQQVATTDA</sequence>
<keyword evidence="2" id="KW-0677">Repeat</keyword>
<feature type="compositionally biased region" description="Basic and acidic residues" evidence="7">
    <location>
        <begin position="434"/>
        <end position="455"/>
    </location>
</feature>
<comment type="subcellular location">
    <subcellularLocation>
        <location evidence="1">Nucleus</location>
    </subcellularLocation>
</comment>
<feature type="domain" description="WRKY" evidence="8">
    <location>
        <begin position="367"/>
        <end position="432"/>
    </location>
</feature>
<dbReference type="SUPFAM" id="SSF118290">
    <property type="entry name" value="WRKY DNA-binding domain"/>
    <property type="match status" value="2"/>
</dbReference>
<evidence type="ECO:0000256" key="4">
    <source>
        <dbReference type="ARBA" id="ARBA00023125"/>
    </source>
</evidence>
<dbReference type="GO" id="GO:0043565">
    <property type="term" value="F:sequence-specific DNA binding"/>
    <property type="evidence" value="ECO:0007669"/>
    <property type="project" value="InterPro"/>
</dbReference>
<dbReference type="SMART" id="SM00774">
    <property type="entry name" value="WRKY"/>
    <property type="match status" value="2"/>
</dbReference>
<evidence type="ECO:0000256" key="3">
    <source>
        <dbReference type="ARBA" id="ARBA00023015"/>
    </source>
</evidence>
<reference evidence="9 10" key="1">
    <citation type="journal article" date="2021" name="Sci. Rep.">
        <title>Genome sequencing of the multicellular alga Astrephomene provides insights into convergent evolution of germ-soma differentiation.</title>
        <authorList>
            <person name="Yamashita S."/>
            <person name="Yamamoto K."/>
            <person name="Matsuzaki R."/>
            <person name="Suzuki S."/>
            <person name="Yamaguchi H."/>
            <person name="Hirooka S."/>
            <person name="Minakuchi Y."/>
            <person name="Miyagishima S."/>
            <person name="Kawachi M."/>
            <person name="Toyoda A."/>
            <person name="Nozaki H."/>
        </authorList>
    </citation>
    <scope>NUCLEOTIDE SEQUENCE [LARGE SCALE GENOMIC DNA]</scope>
    <source>
        <strain evidence="9 10">NIES-4017</strain>
    </source>
</reference>
<dbReference type="PROSITE" id="PS50811">
    <property type="entry name" value="WRKY"/>
    <property type="match status" value="2"/>
</dbReference>
<dbReference type="EMBL" id="BMAR01000002">
    <property type="protein sequence ID" value="GFR41859.1"/>
    <property type="molecule type" value="Genomic_DNA"/>
</dbReference>
<keyword evidence="4" id="KW-0238">DNA-binding</keyword>
<keyword evidence="3" id="KW-0805">Transcription regulation</keyword>
<evidence type="ECO:0000256" key="6">
    <source>
        <dbReference type="ARBA" id="ARBA00023242"/>
    </source>
</evidence>
<feature type="region of interest" description="Disordered" evidence="7">
    <location>
        <begin position="592"/>
        <end position="624"/>
    </location>
</feature>
<dbReference type="InterPro" id="IPR044810">
    <property type="entry name" value="WRKY_plant"/>
</dbReference>
<feature type="compositionally biased region" description="Low complexity" evidence="7">
    <location>
        <begin position="481"/>
        <end position="497"/>
    </location>
</feature>
<dbReference type="PANTHER" id="PTHR31221">
    <property type="entry name" value="WRKY TRANSCRIPTION FACTOR PROTEIN 1-RELATED"/>
    <property type="match status" value="1"/>
</dbReference>
<evidence type="ECO:0000313" key="10">
    <source>
        <dbReference type="Proteomes" id="UP001054857"/>
    </source>
</evidence>
<protein>
    <recommendedName>
        <fullName evidence="8">WRKY domain-containing protein</fullName>
    </recommendedName>
</protein>
<name>A0AAD3DIJ4_9CHLO</name>
<keyword evidence="5" id="KW-0804">Transcription</keyword>
<keyword evidence="10" id="KW-1185">Reference proteome</keyword>
<keyword evidence="6" id="KW-0539">Nucleus</keyword>
<feature type="region of interest" description="Disordered" evidence="7">
    <location>
        <begin position="430"/>
        <end position="497"/>
    </location>
</feature>
<dbReference type="Gene3D" id="2.20.25.80">
    <property type="entry name" value="WRKY domain"/>
    <property type="match status" value="2"/>
</dbReference>
<feature type="compositionally biased region" description="Polar residues" evidence="7">
    <location>
        <begin position="615"/>
        <end position="624"/>
    </location>
</feature>
<evidence type="ECO:0000259" key="8">
    <source>
        <dbReference type="PROSITE" id="PS50811"/>
    </source>
</evidence>
<dbReference type="FunFam" id="2.20.25.80:FF:000006">
    <property type="entry name" value="WRKY transcription factor"/>
    <property type="match status" value="1"/>
</dbReference>
<accession>A0AAD3DIJ4</accession>
<dbReference type="Pfam" id="PF03106">
    <property type="entry name" value="WRKY"/>
    <property type="match status" value="2"/>
</dbReference>
<dbReference type="Proteomes" id="UP001054857">
    <property type="component" value="Unassembled WGS sequence"/>
</dbReference>
<evidence type="ECO:0000256" key="7">
    <source>
        <dbReference type="SAM" id="MobiDB-lite"/>
    </source>
</evidence>
<evidence type="ECO:0000256" key="1">
    <source>
        <dbReference type="ARBA" id="ARBA00004123"/>
    </source>
</evidence>
<proteinExistence type="predicted"/>
<evidence type="ECO:0000256" key="2">
    <source>
        <dbReference type="ARBA" id="ARBA00022737"/>
    </source>
</evidence>
<comment type="caution">
    <text evidence="9">The sequence shown here is derived from an EMBL/GenBank/DDBJ whole genome shotgun (WGS) entry which is preliminary data.</text>
</comment>
<dbReference type="InterPro" id="IPR003657">
    <property type="entry name" value="WRKY_dom"/>
</dbReference>
<evidence type="ECO:0000313" key="9">
    <source>
        <dbReference type="EMBL" id="GFR41859.1"/>
    </source>
</evidence>
<organism evidence="9 10">
    <name type="scientific">Astrephomene gubernaculifera</name>
    <dbReference type="NCBI Taxonomy" id="47775"/>
    <lineage>
        <taxon>Eukaryota</taxon>
        <taxon>Viridiplantae</taxon>
        <taxon>Chlorophyta</taxon>
        <taxon>core chlorophytes</taxon>
        <taxon>Chlorophyceae</taxon>
        <taxon>CS clade</taxon>
        <taxon>Chlamydomonadales</taxon>
        <taxon>Astrephomenaceae</taxon>
        <taxon>Astrephomene</taxon>
    </lineage>
</organism>
<feature type="compositionally biased region" description="Pro residues" evidence="7">
    <location>
        <begin position="469"/>
        <end position="480"/>
    </location>
</feature>
<dbReference type="InterPro" id="IPR036576">
    <property type="entry name" value="WRKY_dom_sf"/>
</dbReference>
<dbReference type="GO" id="GO:0003700">
    <property type="term" value="F:DNA-binding transcription factor activity"/>
    <property type="evidence" value="ECO:0007669"/>
    <property type="project" value="InterPro"/>
</dbReference>
<dbReference type="GO" id="GO:0005634">
    <property type="term" value="C:nucleus"/>
    <property type="evidence" value="ECO:0007669"/>
    <property type="project" value="UniProtKB-SubCell"/>
</dbReference>
<dbReference type="AlphaFoldDB" id="A0AAD3DIJ4"/>
<feature type="region of interest" description="Disordered" evidence="7">
    <location>
        <begin position="320"/>
        <end position="359"/>
    </location>
</feature>
<gene>
    <name evidence="9" type="ORF">Agub_g2639</name>
</gene>
<feature type="non-terminal residue" evidence="9">
    <location>
        <position position="624"/>
    </location>
</feature>
<feature type="domain" description="WRKY" evidence="8">
    <location>
        <begin position="117"/>
        <end position="182"/>
    </location>
</feature>